<sequence>MVDDSICHFTLRLKKSGRLNVKVLFLLRILDEFLNKGKAPYISKEERKVEYNITMDAYNKKLDGGSNAGDISVPRPLRCNNATATRKFSFCTRPCQSSMRTASCWIWWFVEWTFHSYQRFLHAFVKYEIVELAEKAVSLFDMFILTCETSPLQTTLYKYDWDKFCRYQIFYMLTSLPELVLVTVLMIVTSFM</sequence>
<dbReference type="Proteomes" id="UP001202328">
    <property type="component" value="Unassembled WGS sequence"/>
</dbReference>
<feature type="transmembrane region" description="Helical" evidence="1">
    <location>
        <begin position="169"/>
        <end position="191"/>
    </location>
</feature>
<comment type="caution">
    <text evidence="2">The sequence shown here is derived from an EMBL/GenBank/DDBJ whole genome shotgun (WGS) entry which is preliminary data.</text>
</comment>
<dbReference type="EMBL" id="JAJJMB010006318">
    <property type="protein sequence ID" value="KAI3935010.1"/>
    <property type="molecule type" value="Genomic_DNA"/>
</dbReference>
<keyword evidence="1" id="KW-0812">Transmembrane</keyword>
<reference evidence="2" key="1">
    <citation type="submission" date="2022-04" db="EMBL/GenBank/DDBJ databases">
        <title>A functionally conserved STORR gene fusion in Papaver species that diverged 16.8 million years ago.</title>
        <authorList>
            <person name="Catania T."/>
        </authorList>
    </citation>
    <scope>NUCLEOTIDE SEQUENCE</scope>
    <source>
        <strain evidence="2">S-188037</strain>
    </source>
</reference>
<protein>
    <submittedName>
        <fullName evidence="2">Uncharacterized protein</fullName>
    </submittedName>
</protein>
<name>A0AAD4XMX8_9MAGN</name>
<organism evidence="2 3">
    <name type="scientific">Papaver atlanticum</name>
    <dbReference type="NCBI Taxonomy" id="357466"/>
    <lineage>
        <taxon>Eukaryota</taxon>
        <taxon>Viridiplantae</taxon>
        <taxon>Streptophyta</taxon>
        <taxon>Embryophyta</taxon>
        <taxon>Tracheophyta</taxon>
        <taxon>Spermatophyta</taxon>
        <taxon>Magnoliopsida</taxon>
        <taxon>Ranunculales</taxon>
        <taxon>Papaveraceae</taxon>
        <taxon>Papaveroideae</taxon>
        <taxon>Papaver</taxon>
    </lineage>
</organism>
<dbReference type="AlphaFoldDB" id="A0AAD4XMX8"/>
<gene>
    <name evidence="2" type="ORF">MKW98_009929</name>
</gene>
<evidence type="ECO:0000313" key="3">
    <source>
        <dbReference type="Proteomes" id="UP001202328"/>
    </source>
</evidence>
<accession>A0AAD4XMX8</accession>
<evidence type="ECO:0000256" key="1">
    <source>
        <dbReference type="SAM" id="Phobius"/>
    </source>
</evidence>
<evidence type="ECO:0000313" key="2">
    <source>
        <dbReference type="EMBL" id="KAI3935010.1"/>
    </source>
</evidence>
<keyword evidence="1" id="KW-1133">Transmembrane helix</keyword>
<keyword evidence="1" id="KW-0472">Membrane</keyword>
<keyword evidence="3" id="KW-1185">Reference proteome</keyword>
<proteinExistence type="predicted"/>